<dbReference type="GO" id="GO:0003677">
    <property type="term" value="F:DNA binding"/>
    <property type="evidence" value="ECO:0007669"/>
    <property type="project" value="InterPro"/>
</dbReference>
<name>A0A1W1CZ58_9ZZZZ</name>
<sequence>MHIHIIIINIILKSIQYKNKELLLNVIKAELISRSGYLTELAMRVNPKKYHSIHKLFSRVKFDYVGIQIEIIVMILLFFKIKKVSLSIDDSIVYRSRKKKVPHGHKQFDHAQKANRSSFVFGQKWLAFGLIIKIGKMSITLPLFIYLVKPKKNLISMTIVIQKMIRDVITKRGLKIEVEMLTDSWFARGRLILRAKHRYNFSTISMARKDLVICEIPEIPKKKKVGRPKKYGARIKPNLEDLTSEITLCIYGKEVKIKYKEAVAKARFLKGEIVKSVWLTFEDSQSIRLLIATDIELSAEEIIRRYSKRWDIESMFNELKNRFRFKDIMMHTSQSYYRFLYFKIWCFIIIKLSSIEFEKKIMDYIKDFLPWRIHHKKGIIVTAGSSKLALEGVFSTLHIRSFFPKVTKNRGQNFGDDGNWGFILDTYCKTME</sequence>
<dbReference type="SUPFAM" id="SSF53098">
    <property type="entry name" value="Ribonuclease H-like"/>
    <property type="match status" value="1"/>
</dbReference>
<dbReference type="AlphaFoldDB" id="A0A1W1CZ58"/>
<dbReference type="GO" id="GO:0004803">
    <property type="term" value="F:transposase activity"/>
    <property type="evidence" value="ECO:0007669"/>
    <property type="project" value="InterPro"/>
</dbReference>
<keyword evidence="1" id="KW-1133">Transmembrane helix</keyword>
<feature type="transmembrane region" description="Helical" evidence="1">
    <location>
        <begin position="125"/>
        <end position="148"/>
    </location>
</feature>
<protein>
    <recommendedName>
        <fullName evidence="2">Transposase IS4-like domain-containing protein</fullName>
    </recommendedName>
</protein>
<reference evidence="3" key="1">
    <citation type="submission" date="2016-10" db="EMBL/GenBank/DDBJ databases">
        <authorList>
            <person name="de Groot N.N."/>
        </authorList>
    </citation>
    <scope>NUCLEOTIDE SEQUENCE</scope>
</reference>
<dbReference type="InterPro" id="IPR002559">
    <property type="entry name" value="Transposase_11"/>
</dbReference>
<dbReference type="InterPro" id="IPR012337">
    <property type="entry name" value="RNaseH-like_sf"/>
</dbReference>
<dbReference type="Pfam" id="PF01609">
    <property type="entry name" value="DDE_Tnp_1"/>
    <property type="match status" value="1"/>
</dbReference>
<proteinExistence type="predicted"/>
<keyword evidence="1" id="KW-0472">Membrane</keyword>
<organism evidence="3">
    <name type="scientific">hydrothermal vent metagenome</name>
    <dbReference type="NCBI Taxonomy" id="652676"/>
    <lineage>
        <taxon>unclassified sequences</taxon>
        <taxon>metagenomes</taxon>
        <taxon>ecological metagenomes</taxon>
    </lineage>
</organism>
<dbReference type="GO" id="GO:0006313">
    <property type="term" value="P:DNA transposition"/>
    <property type="evidence" value="ECO:0007669"/>
    <property type="project" value="InterPro"/>
</dbReference>
<evidence type="ECO:0000259" key="2">
    <source>
        <dbReference type="Pfam" id="PF01609"/>
    </source>
</evidence>
<feature type="domain" description="Transposase IS4-like" evidence="2">
    <location>
        <begin position="290"/>
        <end position="346"/>
    </location>
</feature>
<keyword evidence="1" id="KW-0812">Transmembrane</keyword>
<dbReference type="EMBL" id="FPHM01000196">
    <property type="protein sequence ID" value="SFV71069.1"/>
    <property type="molecule type" value="Genomic_DNA"/>
</dbReference>
<gene>
    <name evidence="3" type="ORF">MNB_SV-13-1838</name>
</gene>
<accession>A0A1W1CZ58</accession>
<evidence type="ECO:0000256" key="1">
    <source>
        <dbReference type="SAM" id="Phobius"/>
    </source>
</evidence>
<evidence type="ECO:0000313" key="3">
    <source>
        <dbReference type="EMBL" id="SFV71069.1"/>
    </source>
</evidence>